<evidence type="ECO:0000256" key="1">
    <source>
        <dbReference type="ARBA" id="ARBA00022527"/>
    </source>
</evidence>
<protein>
    <submittedName>
        <fullName evidence="9">Protein kinase domain-containing protein</fullName>
    </submittedName>
</protein>
<dbReference type="PANTHER" id="PTHR24355">
    <property type="entry name" value="G PROTEIN-COUPLED RECEPTOR KINASE/RIBOSOMAL PROTEIN S6 KINASE"/>
    <property type="match status" value="1"/>
</dbReference>
<accession>A0A3P8DW27</accession>
<dbReference type="InterPro" id="IPR008271">
    <property type="entry name" value="Ser/Thr_kinase_AS"/>
</dbReference>
<evidence type="ECO:0000256" key="5">
    <source>
        <dbReference type="ARBA" id="ARBA00022840"/>
    </source>
</evidence>
<evidence type="ECO:0000256" key="4">
    <source>
        <dbReference type="ARBA" id="ARBA00022777"/>
    </source>
</evidence>
<dbReference type="GO" id="GO:0005524">
    <property type="term" value="F:ATP binding"/>
    <property type="evidence" value="ECO:0007669"/>
    <property type="project" value="UniProtKB-KW"/>
</dbReference>
<keyword evidence="2" id="KW-0808">Transferase</keyword>
<dbReference type="InterPro" id="IPR000719">
    <property type="entry name" value="Prot_kinase_dom"/>
</dbReference>
<dbReference type="Gene3D" id="1.10.510.10">
    <property type="entry name" value="Transferase(Phosphotransferase) domain 1"/>
    <property type="match status" value="1"/>
</dbReference>
<gene>
    <name evidence="7" type="ORF">HPBE_LOCUS26151</name>
</gene>
<evidence type="ECO:0000313" key="8">
    <source>
        <dbReference type="Proteomes" id="UP000050761"/>
    </source>
</evidence>
<keyword evidence="5" id="KW-0067">ATP-binding</keyword>
<dbReference type="InterPro" id="IPR011009">
    <property type="entry name" value="Kinase-like_dom_sf"/>
</dbReference>
<dbReference type="SMART" id="SM00220">
    <property type="entry name" value="S_TKc"/>
    <property type="match status" value="1"/>
</dbReference>
<evidence type="ECO:0000313" key="9">
    <source>
        <dbReference type="WBParaSite" id="HPBE_0002615201-mRNA-1"/>
    </source>
</evidence>
<keyword evidence="4" id="KW-0418">Kinase</keyword>
<keyword evidence="8" id="KW-1185">Reference proteome</keyword>
<dbReference type="GO" id="GO:0009966">
    <property type="term" value="P:regulation of signal transduction"/>
    <property type="evidence" value="ECO:0007669"/>
    <property type="project" value="TreeGrafter"/>
</dbReference>
<evidence type="ECO:0000313" key="7">
    <source>
        <dbReference type="EMBL" id="VDP55947.1"/>
    </source>
</evidence>
<dbReference type="OrthoDB" id="2156623at2759"/>
<accession>A0A183GTY2</accession>
<name>A0A183GTY2_HELPZ</name>
<reference evidence="9" key="2">
    <citation type="submission" date="2019-09" db="UniProtKB">
        <authorList>
            <consortium name="WormBaseParasite"/>
        </authorList>
    </citation>
    <scope>IDENTIFICATION</scope>
</reference>
<keyword evidence="1" id="KW-0723">Serine/threonine-protein kinase</keyword>
<dbReference type="AlphaFoldDB" id="A0A183GTY2"/>
<dbReference type="EMBL" id="UZAH01039281">
    <property type="protein sequence ID" value="VDP55947.1"/>
    <property type="molecule type" value="Genomic_DNA"/>
</dbReference>
<dbReference type="GO" id="GO:0001664">
    <property type="term" value="F:G protein-coupled receptor binding"/>
    <property type="evidence" value="ECO:0007669"/>
    <property type="project" value="TreeGrafter"/>
</dbReference>
<reference evidence="7 8" key="1">
    <citation type="submission" date="2018-11" db="EMBL/GenBank/DDBJ databases">
        <authorList>
            <consortium name="Pathogen Informatics"/>
        </authorList>
    </citation>
    <scope>NUCLEOTIDE SEQUENCE [LARGE SCALE GENOMIC DNA]</scope>
</reference>
<proteinExistence type="predicted"/>
<dbReference type="SUPFAM" id="SSF56112">
    <property type="entry name" value="Protein kinase-like (PK-like)"/>
    <property type="match status" value="1"/>
</dbReference>
<keyword evidence="3" id="KW-0547">Nucleotide-binding</keyword>
<dbReference type="Pfam" id="PF00069">
    <property type="entry name" value="Pkinase"/>
    <property type="match status" value="1"/>
</dbReference>
<evidence type="ECO:0000259" key="6">
    <source>
        <dbReference type="PROSITE" id="PS50011"/>
    </source>
</evidence>
<organism evidence="8 9">
    <name type="scientific">Heligmosomoides polygyrus</name>
    <name type="common">Parasitic roundworm</name>
    <dbReference type="NCBI Taxonomy" id="6339"/>
    <lineage>
        <taxon>Eukaryota</taxon>
        <taxon>Metazoa</taxon>
        <taxon>Ecdysozoa</taxon>
        <taxon>Nematoda</taxon>
        <taxon>Chromadorea</taxon>
        <taxon>Rhabditida</taxon>
        <taxon>Rhabditina</taxon>
        <taxon>Rhabditomorpha</taxon>
        <taxon>Strongyloidea</taxon>
        <taxon>Heligmosomidae</taxon>
        <taxon>Heligmosomoides</taxon>
    </lineage>
</organism>
<dbReference type="PANTHER" id="PTHR24355:SF30">
    <property type="entry name" value="SERINE_THREONINE-PROTEIN KINASE 32B ISOFORM X1"/>
    <property type="match status" value="1"/>
</dbReference>
<evidence type="ECO:0000256" key="3">
    <source>
        <dbReference type="ARBA" id="ARBA00022741"/>
    </source>
</evidence>
<evidence type="ECO:0000256" key="2">
    <source>
        <dbReference type="ARBA" id="ARBA00022679"/>
    </source>
</evidence>
<dbReference type="WBParaSite" id="HPBE_0002615201-mRNA-1">
    <property type="protein sequence ID" value="HPBE_0002615201-mRNA-1"/>
    <property type="gene ID" value="HPBE_0002615201"/>
</dbReference>
<dbReference type="PROSITE" id="PS00108">
    <property type="entry name" value="PROTEIN_KINASE_ST"/>
    <property type="match status" value="1"/>
</dbReference>
<sequence>MQERQLHAAEMRMLRWACEWTRQDRVRNEDVRTVMKTAPIQLKMREQRLRWKEREVPQRKGGRTSSLAEVGATRAAVFRSKLYMCEISLAIEYLHGRGIIHRDIKPENILLDEQGHAHLTDLNLATYLEANKLATSYSGTRPYMAPEVYACALGFIDGYDFRVDWWSLGVTFYEMLRGRTPYEFSSHFTSEQVLLLITESFIPFPAHWPTDLLCFLRLLLHPTPEERIDSLATLKRQPYTARIDFSTVFAKCASNCCVS</sequence>
<dbReference type="PROSITE" id="PS50011">
    <property type="entry name" value="PROTEIN_KINASE_DOM"/>
    <property type="match status" value="1"/>
</dbReference>
<dbReference type="Proteomes" id="UP000050761">
    <property type="component" value="Unassembled WGS sequence"/>
</dbReference>
<dbReference type="GO" id="GO:0007186">
    <property type="term" value="P:G protein-coupled receptor signaling pathway"/>
    <property type="evidence" value="ECO:0007669"/>
    <property type="project" value="TreeGrafter"/>
</dbReference>
<dbReference type="GO" id="GO:0004703">
    <property type="term" value="F:G protein-coupled receptor kinase activity"/>
    <property type="evidence" value="ECO:0007669"/>
    <property type="project" value="TreeGrafter"/>
</dbReference>
<feature type="domain" description="Protein kinase" evidence="6">
    <location>
        <begin position="1"/>
        <end position="240"/>
    </location>
</feature>